<dbReference type="InterPro" id="IPR029058">
    <property type="entry name" value="AB_hydrolase_fold"/>
</dbReference>
<evidence type="ECO:0000313" key="5">
    <source>
        <dbReference type="Proteomes" id="UP000075714"/>
    </source>
</evidence>
<protein>
    <recommendedName>
        <fullName evidence="3">DUF676 domain-containing protein</fullName>
    </recommendedName>
</protein>
<feature type="transmembrane region" description="Helical" evidence="2">
    <location>
        <begin position="375"/>
        <end position="401"/>
    </location>
</feature>
<feature type="region of interest" description="Disordered" evidence="1">
    <location>
        <begin position="946"/>
        <end position="969"/>
    </location>
</feature>
<dbReference type="InterPro" id="IPR044294">
    <property type="entry name" value="Lipase-like"/>
</dbReference>
<dbReference type="Proteomes" id="UP000075714">
    <property type="component" value="Unassembled WGS sequence"/>
</dbReference>
<evidence type="ECO:0000256" key="2">
    <source>
        <dbReference type="SAM" id="Phobius"/>
    </source>
</evidence>
<keyword evidence="2" id="KW-0472">Membrane</keyword>
<dbReference type="PANTHER" id="PTHR12482">
    <property type="entry name" value="LIPASE ROG1-RELATED-RELATED"/>
    <property type="match status" value="1"/>
</dbReference>
<dbReference type="Pfam" id="PF05057">
    <property type="entry name" value="DUF676"/>
    <property type="match status" value="1"/>
</dbReference>
<feature type="compositionally biased region" description="Low complexity" evidence="1">
    <location>
        <begin position="662"/>
        <end position="675"/>
    </location>
</feature>
<evidence type="ECO:0000313" key="4">
    <source>
        <dbReference type="EMBL" id="KXZ46295.1"/>
    </source>
</evidence>
<feature type="domain" description="DUF676" evidence="3">
    <location>
        <begin position="20"/>
        <end position="218"/>
    </location>
</feature>
<feature type="region of interest" description="Disordered" evidence="1">
    <location>
        <begin position="761"/>
        <end position="781"/>
    </location>
</feature>
<dbReference type="OrthoDB" id="273452at2759"/>
<reference evidence="5" key="1">
    <citation type="journal article" date="2016" name="Nat. Commun.">
        <title>The Gonium pectorale genome demonstrates co-option of cell cycle regulation during the evolution of multicellularity.</title>
        <authorList>
            <person name="Hanschen E.R."/>
            <person name="Marriage T.N."/>
            <person name="Ferris P.J."/>
            <person name="Hamaji T."/>
            <person name="Toyoda A."/>
            <person name="Fujiyama A."/>
            <person name="Neme R."/>
            <person name="Noguchi H."/>
            <person name="Minakuchi Y."/>
            <person name="Suzuki M."/>
            <person name="Kawai-Toyooka H."/>
            <person name="Smith D.R."/>
            <person name="Sparks H."/>
            <person name="Anderson J."/>
            <person name="Bakaric R."/>
            <person name="Luria V."/>
            <person name="Karger A."/>
            <person name="Kirschner M.W."/>
            <person name="Durand P.M."/>
            <person name="Michod R.E."/>
            <person name="Nozaki H."/>
            <person name="Olson B.J."/>
        </authorList>
    </citation>
    <scope>NUCLEOTIDE SEQUENCE [LARGE SCALE GENOMIC DNA]</scope>
    <source>
        <strain evidence="5">NIES-2863</strain>
    </source>
</reference>
<name>A0A150G9Q6_GONPE</name>
<accession>A0A150G9Q6</accession>
<feature type="region of interest" description="Disordered" evidence="1">
    <location>
        <begin position="909"/>
        <end position="929"/>
    </location>
</feature>
<feature type="compositionally biased region" description="Low complexity" evidence="1">
    <location>
        <begin position="946"/>
        <end position="966"/>
    </location>
</feature>
<evidence type="ECO:0000256" key="1">
    <source>
        <dbReference type="SAM" id="MobiDB-lite"/>
    </source>
</evidence>
<evidence type="ECO:0000259" key="3">
    <source>
        <dbReference type="Pfam" id="PF05057"/>
    </source>
</evidence>
<feature type="region of interest" description="Disordered" evidence="1">
    <location>
        <begin position="656"/>
        <end position="698"/>
    </location>
</feature>
<feature type="compositionally biased region" description="Acidic residues" evidence="1">
    <location>
        <begin position="283"/>
        <end position="293"/>
    </location>
</feature>
<dbReference type="AlphaFoldDB" id="A0A150G9Q6"/>
<keyword evidence="2" id="KW-0812">Transmembrane</keyword>
<proteinExistence type="predicted"/>
<gene>
    <name evidence="4" type="ORF">GPECTOR_45g165</name>
</gene>
<keyword evidence="2" id="KW-1133">Transmembrane helix</keyword>
<feature type="compositionally biased region" description="Low complexity" evidence="1">
    <location>
        <begin position="588"/>
        <end position="599"/>
    </location>
</feature>
<organism evidence="4 5">
    <name type="scientific">Gonium pectorale</name>
    <name type="common">Green alga</name>
    <dbReference type="NCBI Taxonomy" id="33097"/>
    <lineage>
        <taxon>Eukaryota</taxon>
        <taxon>Viridiplantae</taxon>
        <taxon>Chlorophyta</taxon>
        <taxon>core chlorophytes</taxon>
        <taxon>Chlorophyceae</taxon>
        <taxon>CS clade</taxon>
        <taxon>Chlamydomonadales</taxon>
        <taxon>Volvocaceae</taxon>
        <taxon>Gonium</taxon>
    </lineage>
</organism>
<keyword evidence="5" id="KW-1185">Reference proteome</keyword>
<feature type="region of interest" description="Disordered" evidence="1">
    <location>
        <begin position="469"/>
        <end position="488"/>
    </location>
</feature>
<feature type="region of interest" description="Disordered" evidence="1">
    <location>
        <begin position="588"/>
        <end position="609"/>
    </location>
</feature>
<dbReference type="Gene3D" id="3.40.50.1820">
    <property type="entry name" value="alpha/beta hydrolase"/>
    <property type="match status" value="1"/>
</dbReference>
<sequence length="997" mass="99658">MRGEGDWWWQRPSEAHDGSSGAHLFVCQHGLWGSPSDVSFLETFLQHNGWLTLNAQSNSARGTFDGADVCGDRLAAEVVAHVRRLNEAGVRLSRISFAAYSFGGLIVRYAVGKLHAVGFFTAAGLERVNFLTIASPHLGCWEHPSSMTHLAYNSILPWTLSRTGRQLLLADRWLEPEGLPLLAAMARPDLAFHAGLAAFRKRILLADIRMDRTVPYNTAAIVAVNPYMPQLARVPPAAPAGADGGGGAAAACHTCSACGCAPGAAEDEAAMGEAGGVGGAAGDGEDGVADGDSDGPGGGWLRKLGFGSVLDLGLGVIAALATGSSYYHDQNLPYGTGGGAAGGAVYGVPSLSLAAPRAAGTGDGGEAQPWDRWRLGLFISLLPVLLSLWLCMVAWLAGIWIHHYAVLLTVRPDRSWNVRLPSASRRSSSASGSVSAAGEVAAAAGEEEPLPIAATAAATSGPAAAHVGAAGGGLDGSDGDAVDGDGGDASSELRMRIRQAEAPGCVEVAEVVWAGFWPQRPPRPTPPAVAAASPAVPGHSAATYDTPAVVAAPAGKASAAAAEGAGDAAAMAAAASGAAAIGSAVAPAGQPAAQPNAEPSTGQSTGPASIGCQGHEAVAFAALAAVEVCQDADKAGDGAGGQDAVRRLVSSAFGAVRRRAEQQQQQQQQAQAQQELEARPDVGAAQQGSGEGGGAGGEWRALVTTEEAAAEKEDIKAAEVESEDPVGSVVRAAFRRVVAAAVESEATPLCGASSSPSLEAAEAAEAAAPPPSSACGASVPTDPESEAVRALVAAIFASVRGRCRRQPEGPCMPLGETPPPPAAEGLAATNTTTAAAAREGEHEEAGGDQKRLQASVRATVQSVFANVLRRQGVDMGAGGGGCGTGGTGVAGGKGSESCCNRGDWRGDPAGAPALASGSQITAAAAPRPEPSAPVAVAELAASEPSSAAASAAAVAGPGAAAAEARSCPPDTGKLLADMIEQLNTLEWQKASDGGAGG</sequence>
<dbReference type="SUPFAM" id="SSF53474">
    <property type="entry name" value="alpha/beta-Hydrolases"/>
    <property type="match status" value="1"/>
</dbReference>
<feature type="region of interest" description="Disordered" evidence="1">
    <location>
        <begin position="275"/>
        <end position="294"/>
    </location>
</feature>
<dbReference type="EMBL" id="LSYV01000046">
    <property type="protein sequence ID" value="KXZ46295.1"/>
    <property type="molecule type" value="Genomic_DNA"/>
</dbReference>
<feature type="compositionally biased region" description="Acidic residues" evidence="1">
    <location>
        <begin position="477"/>
        <end position="486"/>
    </location>
</feature>
<comment type="caution">
    <text evidence="4">The sequence shown here is derived from an EMBL/GenBank/DDBJ whole genome shotgun (WGS) entry which is preliminary data.</text>
</comment>
<dbReference type="InterPro" id="IPR007751">
    <property type="entry name" value="DUF676_lipase-like"/>
</dbReference>
<dbReference type="PANTHER" id="PTHR12482:SF62">
    <property type="entry name" value="LIPASE ROG1-RELATED"/>
    <property type="match status" value="1"/>
</dbReference>